<comment type="similarity">
    <text evidence="1">Belongs to the ATG16 family.</text>
</comment>
<dbReference type="Proteomes" id="UP000268093">
    <property type="component" value="Unassembled WGS sequence"/>
</dbReference>
<feature type="coiled-coil region" evidence="2">
    <location>
        <begin position="21"/>
        <end position="70"/>
    </location>
</feature>
<organism evidence="4 5">
    <name type="scientific">Jimgerdemannia flammicorona</name>
    <dbReference type="NCBI Taxonomy" id="994334"/>
    <lineage>
        <taxon>Eukaryota</taxon>
        <taxon>Fungi</taxon>
        <taxon>Fungi incertae sedis</taxon>
        <taxon>Mucoromycota</taxon>
        <taxon>Mucoromycotina</taxon>
        <taxon>Endogonomycetes</taxon>
        <taxon>Endogonales</taxon>
        <taxon>Endogonaceae</taxon>
        <taxon>Jimgerdemannia</taxon>
    </lineage>
</organism>
<dbReference type="EMBL" id="RBNI01000510">
    <property type="protein sequence ID" value="RUP51746.1"/>
    <property type="molecule type" value="Genomic_DNA"/>
</dbReference>
<keyword evidence="2" id="KW-0175">Coiled coil</keyword>
<evidence type="ECO:0000256" key="2">
    <source>
        <dbReference type="SAM" id="Coils"/>
    </source>
</evidence>
<dbReference type="Gene3D" id="1.20.5.170">
    <property type="match status" value="1"/>
</dbReference>
<dbReference type="InterPro" id="IPR013923">
    <property type="entry name" value="Autophagy-rel_prot_16_dom"/>
</dbReference>
<dbReference type="AlphaFoldDB" id="A0A433DM24"/>
<protein>
    <recommendedName>
        <fullName evidence="3">Autophagy-related protein 16 domain-containing protein</fullName>
    </recommendedName>
</protein>
<feature type="domain" description="Autophagy-related protein 16" evidence="3">
    <location>
        <begin position="15"/>
        <end position="61"/>
    </location>
</feature>
<comment type="caution">
    <text evidence="4">The sequence shown here is derived from an EMBL/GenBank/DDBJ whole genome shotgun (WGS) entry which is preliminary data.</text>
</comment>
<name>A0A433DM24_9FUNG</name>
<evidence type="ECO:0000256" key="1">
    <source>
        <dbReference type="ARBA" id="ARBA00005331"/>
    </source>
</evidence>
<gene>
    <name evidence="4" type="ORF">BC936DRAFT_146272</name>
</gene>
<feature type="non-terminal residue" evidence="4">
    <location>
        <position position="1"/>
    </location>
</feature>
<dbReference type="Pfam" id="PF08614">
    <property type="entry name" value="ATG16"/>
    <property type="match status" value="1"/>
</dbReference>
<proteinExistence type="inferred from homology"/>
<evidence type="ECO:0000313" key="4">
    <source>
        <dbReference type="EMBL" id="RUP51746.1"/>
    </source>
</evidence>
<accession>A0A433DM24</accession>
<sequence>SVGTPLIFRPVGSKQLLHDELATVQLELLKTEERMKELEKENGQLLQRWLKKMNEEVEKVNQANTIYERLVLIKKYLLEEGRKWGLERASLQYPSDCGLSENNKCS</sequence>
<dbReference type="OrthoDB" id="2271613at2759"/>
<evidence type="ECO:0000313" key="5">
    <source>
        <dbReference type="Proteomes" id="UP000268093"/>
    </source>
</evidence>
<evidence type="ECO:0000259" key="3">
    <source>
        <dbReference type="Pfam" id="PF08614"/>
    </source>
</evidence>
<keyword evidence="5" id="KW-1185">Reference proteome</keyword>
<reference evidence="4 5" key="1">
    <citation type="journal article" date="2018" name="New Phytol.">
        <title>Phylogenomics of Endogonaceae and evolution of mycorrhizas within Mucoromycota.</title>
        <authorList>
            <person name="Chang Y."/>
            <person name="Desiro A."/>
            <person name="Na H."/>
            <person name="Sandor L."/>
            <person name="Lipzen A."/>
            <person name="Clum A."/>
            <person name="Barry K."/>
            <person name="Grigoriev I.V."/>
            <person name="Martin F.M."/>
            <person name="Stajich J.E."/>
            <person name="Smith M.E."/>
            <person name="Bonito G."/>
            <person name="Spatafora J.W."/>
        </authorList>
    </citation>
    <scope>NUCLEOTIDE SEQUENCE [LARGE SCALE GENOMIC DNA]</scope>
    <source>
        <strain evidence="4 5">GMNB39</strain>
    </source>
</reference>